<evidence type="ECO:0000256" key="1">
    <source>
        <dbReference type="SAM" id="Phobius"/>
    </source>
</evidence>
<accession>A0ABS3RY42</accession>
<dbReference type="RefSeq" id="WP_208245111.1">
    <property type="nucleotide sequence ID" value="NZ_JAGEPF010000018.1"/>
</dbReference>
<sequence length="49" mass="5150">MPNTTKPQAGRRGKDRDTTAIVAVFAALLAVLAMITFCAYAAIGVFHAV</sequence>
<gene>
    <name evidence="2" type="ORF">J4709_29310</name>
</gene>
<name>A0ABS3RY42_9ACTN</name>
<evidence type="ECO:0000313" key="3">
    <source>
        <dbReference type="Proteomes" id="UP000680206"/>
    </source>
</evidence>
<feature type="transmembrane region" description="Helical" evidence="1">
    <location>
        <begin position="20"/>
        <end position="43"/>
    </location>
</feature>
<dbReference type="EMBL" id="JAGEPF010000018">
    <property type="protein sequence ID" value="MBO2461675.1"/>
    <property type="molecule type" value="Genomic_DNA"/>
</dbReference>
<comment type="caution">
    <text evidence="2">The sequence shown here is derived from an EMBL/GenBank/DDBJ whole genome shotgun (WGS) entry which is preliminary data.</text>
</comment>
<dbReference type="Proteomes" id="UP000680206">
    <property type="component" value="Unassembled WGS sequence"/>
</dbReference>
<keyword evidence="1" id="KW-0472">Membrane</keyword>
<keyword evidence="1" id="KW-1133">Transmembrane helix</keyword>
<keyword evidence="1" id="KW-0812">Transmembrane</keyword>
<protein>
    <submittedName>
        <fullName evidence="2">Uncharacterized protein</fullName>
    </submittedName>
</protein>
<organism evidence="2 3">
    <name type="scientific">Actinomadura violacea</name>
    <dbReference type="NCBI Taxonomy" id="2819934"/>
    <lineage>
        <taxon>Bacteria</taxon>
        <taxon>Bacillati</taxon>
        <taxon>Actinomycetota</taxon>
        <taxon>Actinomycetes</taxon>
        <taxon>Streptosporangiales</taxon>
        <taxon>Thermomonosporaceae</taxon>
        <taxon>Actinomadura</taxon>
    </lineage>
</organism>
<reference evidence="2 3" key="1">
    <citation type="submission" date="2021-03" db="EMBL/GenBank/DDBJ databases">
        <title>Actinomadura violae sp. nov., isolated from lichen in Thailand.</title>
        <authorList>
            <person name="Kanchanasin P."/>
            <person name="Saeng-In P."/>
            <person name="Phongsopitanun W."/>
            <person name="Yuki M."/>
            <person name="Kudo T."/>
            <person name="Ohkuma M."/>
            <person name="Tanasupawat S."/>
        </authorList>
    </citation>
    <scope>NUCLEOTIDE SEQUENCE [LARGE SCALE GENOMIC DNA]</scope>
    <source>
        <strain evidence="2 3">LCR2-06</strain>
    </source>
</reference>
<proteinExistence type="predicted"/>
<keyword evidence="3" id="KW-1185">Reference proteome</keyword>
<evidence type="ECO:0000313" key="2">
    <source>
        <dbReference type="EMBL" id="MBO2461675.1"/>
    </source>
</evidence>